<dbReference type="AlphaFoldDB" id="A0A3Q7QTE2"/>
<reference evidence="3" key="2">
    <citation type="submission" date="2025-08" db="UniProtKB">
        <authorList>
            <consortium name="RefSeq"/>
        </authorList>
    </citation>
    <scope>IDENTIFICATION</scope>
    <source>
        <tissue evidence="3">Blood</tissue>
    </source>
</reference>
<evidence type="ECO:0000313" key="2">
    <source>
        <dbReference type="Proteomes" id="UP000286641"/>
    </source>
</evidence>
<accession>A0A3Q7QTE2</accession>
<name>A0A3Q7QTE2_CALUR</name>
<feature type="compositionally biased region" description="Polar residues" evidence="1">
    <location>
        <begin position="100"/>
        <end position="115"/>
    </location>
</feature>
<proteinExistence type="predicted"/>
<feature type="compositionally biased region" description="Polar residues" evidence="1">
    <location>
        <begin position="50"/>
        <end position="62"/>
    </location>
</feature>
<dbReference type="PANTHER" id="PTHR37365:SF1">
    <property type="entry name" value="TESTIS-EXPRESSED PROTEIN 44"/>
    <property type="match status" value="1"/>
</dbReference>
<dbReference type="CTD" id="165100"/>
<reference key="1">
    <citation type="submission" date="2019-01" db="UniProtKB">
        <authorList>
            <consortium name="RefSeq"/>
        </authorList>
    </citation>
    <scope>IDENTIFICATION</scope>
</reference>
<feature type="compositionally biased region" description="Polar residues" evidence="1">
    <location>
        <begin position="23"/>
        <end position="34"/>
    </location>
</feature>
<organism evidence="2 3">
    <name type="scientific">Callorhinus ursinus</name>
    <name type="common">Northern fur seal</name>
    <dbReference type="NCBI Taxonomy" id="34884"/>
    <lineage>
        <taxon>Eukaryota</taxon>
        <taxon>Metazoa</taxon>
        <taxon>Chordata</taxon>
        <taxon>Craniata</taxon>
        <taxon>Vertebrata</taxon>
        <taxon>Euteleostomi</taxon>
        <taxon>Mammalia</taxon>
        <taxon>Eutheria</taxon>
        <taxon>Laurasiatheria</taxon>
        <taxon>Carnivora</taxon>
        <taxon>Caniformia</taxon>
        <taxon>Pinnipedia</taxon>
        <taxon>Otariidae</taxon>
        <taxon>Callorhinus</taxon>
    </lineage>
</organism>
<sequence length="373" mass="38495">MTSRPSGEARAASICTHGDSRSMDSLTEGSQNQVPLPADAPVANGAVASSVESVTPKPTSASGDKDRPEAAERHSQEPTEASNAQQTSTSPQDAARDGQVQDSGVTQGPLQTSLRDSLAEETPQMAGIPGGERESAPTTPRAKVQFRSSVDAQPIVSAADADGELGSQATSTTEAVEEGPEGPEALNADTEALPGAGCRRVTAGDLEDRSGDLQAQQLPPSPGGSTLPSPGPQEMALGRRSLDSRLYEANEENTYMRSMTSLLGGGEGSISSLADILVWSETTMGMATALLASGHSSVTDLLHSTGPSLRSVSSILGSTFSSGLMAGTSSALRFVTHMLERVEQRTVEGVRSAMRYLTSHLLPGQAHAGPNSE</sequence>
<keyword evidence="2" id="KW-1185">Reference proteome</keyword>
<dbReference type="Proteomes" id="UP000286641">
    <property type="component" value="Unplaced"/>
</dbReference>
<dbReference type="RefSeq" id="XP_025745407.1">
    <property type="nucleotide sequence ID" value="XM_025889622.1"/>
</dbReference>
<evidence type="ECO:0000313" key="3">
    <source>
        <dbReference type="RefSeq" id="XP_025745407.1"/>
    </source>
</evidence>
<dbReference type="PANTHER" id="PTHR37365">
    <property type="entry name" value="TESTIS-EXPRESSED PROTEIN 44"/>
    <property type="match status" value="1"/>
</dbReference>
<dbReference type="Pfam" id="PF15727">
    <property type="entry name" value="DUF4678"/>
    <property type="match status" value="1"/>
</dbReference>
<feature type="region of interest" description="Disordered" evidence="1">
    <location>
        <begin position="212"/>
        <end position="236"/>
    </location>
</feature>
<dbReference type="InterPro" id="IPR031460">
    <property type="entry name" value="DUF4678"/>
</dbReference>
<feature type="compositionally biased region" description="Basic and acidic residues" evidence="1">
    <location>
        <begin position="63"/>
        <end position="77"/>
    </location>
</feature>
<feature type="compositionally biased region" description="Polar residues" evidence="1">
    <location>
        <begin position="78"/>
        <end position="92"/>
    </location>
</feature>
<protein>
    <submittedName>
        <fullName evidence="3">Testis-expressed protein 44</fullName>
    </submittedName>
</protein>
<evidence type="ECO:0000256" key="1">
    <source>
        <dbReference type="SAM" id="MobiDB-lite"/>
    </source>
</evidence>
<dbReference type="GeneID" id="112837384"/>
<dbReference type="InParanoid" id="A0A3Q7QTE2"/>
<feature type="region of interest" description="Disordered" evidence="1">
    <location>
        <begin position="1"/>
        <end position="195"/>
    </location>
</feature>
<gene>
    <name evidence="3" type="primary">TEX44</name>
</gene>